<dbReference type="SUPFAM" id="SSF52540">
    <property type="entry name" value="P-loop containing nucleoside triphosphate hydrolases"/>
    <property type="match status" value="1"/>
</dbReference>
<keyword evidence="6" id="KW-0449">Lipoprotein</keyword>
<dbReference type="InterPro" id="IPR027417">
    <property type="entry name" value="P-loop_NTPase"/>
</dbReference>
<accession>A0A5B9QTN2</accession>
<dbReference type="Proteomes" id="UP000325286">
    <property type="component" value="Chromosome"/>
</dbReference>
<evidence type="ECO:0000256" key="1">
    <source>
        <dbReference type="ARBA" id="ARBA00022448"/>
    </source>
</evidence>
<dbReference type="Pfam" id="PF00005">
    <property type="entry name" value="ABC_tran"/>
    <property type="match status" value="1"/>
</dbReference>
<dbReference type="PANTHER" id="PTHR24220">
    <property type="entry name" value="IMPORT ATP-BINDING PROTEIN"/>
    <property type="match status" value="1"/>
</dbReference>
<sequence>MRIDDCQLEINRTSISSLKFILQIHNLQSQDFDQAMYQLKAVTQTYERRGQIVTALNNSDLTIPDNDFIAIVGPSGSGKTTLLSVLGGMLAPSTGDVMLDGESLYDLSVEERTALRGRKIGFVFQSFNLISWLTACENVQIPLMLSGKTAKQQEERAIEMLDRVGLSDRTDHRPSEMSQGQQQRVALARTLANDPPIILADEPTGNLDSETRQQVMSYLNEFHQDGRTIVMVTHDADTAAFAHRTIRLVAGVTHEVAISEAA</sequence>
<dbReference type="EMBL" id="CP042914">
    <property type="protein sequence ID" value="QEG41272.1"/>
    <property type="molecule type" value="Genomic_DNA"/>
</dbReference>
<keyword evidence="7" id="KW-1185">Reference proteome</keyword>
<dbReference type="KEGG" id="rul:UC8_32910"/>
<keyword evidence="3 6" id="KW-0067">ATP-binding</keyword>
<evidence type="ECO:0000313" key="7">
    <source>
        <dbReference type="Proteomes" id="UP000325286"/>
    </source>
</evidence>
<dbReference type="PANTHER" id="PTHR24220:SF86">
    <property type="entry name" value="ABC TRANSPORTER ABCH.1"/>
    <property type="match status" value="1"/>
</dbReference>
<name>A0A5B9QTN2_9BACT</name>
<protein>
    <submittedName>
        <fullName evidence="6">Lipoprotein-releasing system ATP-binding protein LolD</fullName>
        <ecNumber evidence="6">3.6.3.-</ecNumber>
    </submittedName>
</protein>
<evidence type="ECO:0000313" key="6">
    <source>
        <dbReference type="EMBL" id="QEG41272.1"/>
    </source>
</evidence>
<evidence type="ECO:0000256" key="2">
    <source>
        <dbReference type="ARBA" id="ARBA00022741"/>
    </source>
</evidence>
<dbReference type="InterPro" id="IPR017871">
    <property type="entry name" value="ABC_transporter-like_CS"/>
</dbReference>
<comment type="similarity">
    <text evidence="4">Belongs to the ABC transporter superfamily. Macrolide exporter (TC 3.A.1.122) family.</text>
</comment>
<dbReference type="FunFam" id="3.40.50.300:FF:000032">
    <property type="entry name" value="Export ABC transporter ATP-binding protein"/>
    <property type="match status" value="1"/>
</dbReference>
<reference evidence="6 7" key="1">
    <citation type="submission" date="2019-08" db="EMBL/GenBank/DDBJ databases">
        <title>Deep-cultivation of Planctomycetes and their phenomic and genomic characterization uncovers novel biology.</title>
        <authorList>
            <person name="Wiegand S."/>
            <person name="Jogler M."/>
            <person name="Boedeker C."/>
            <person name="Pinto D."/>
            <person name="Vollmers J."/>
            <person name="Rivas-Marin E."/>
            <person name="Kohn T."/>
            <person name="Peeters S.H."/>
            <person name="Heuer A."/>
            <person name="Rast P."/>
            <person name="Oberbeckmann S."/>
            <person name="Bunk B."/>
            <person name="Jeske O."/>
            <person name="Meyerdierks A."/>
            <person name="Storesund J.E."/>
            <person name="Kallscheuer N."/>
            <person name="Luecker S."/>
            <person name="Lage O.M."/>
            <person name="Pohl T."/>
            <person name="Merkel B.J."/>
            <person name="Hornburger P."/>
            <person name="Mueller R.-W."/>
            <person name="Bruemmer F."/>
            <person name="Labrenz M."/>
            <person name="Spormann A.M."/>
            <person name="Op den Camp H."/>
            <person name="Overmann J."/>
            <person name="Amann R."/>
            <person name="Jetten M.S.M."/>
            <person name="Mascher T."/>
            <person name="Medema M.H."/>
            <person name="Devos D.P."/>
            <person name="Kaster A.-K."/>
            <person name="Ovreas L."/>
            <person name="Rohde M."/>
            <person name="Galperin M.Y."/>
            <person name="Jogler C."/>
        </authorList>
    </citation>
    <scope>NUCLEOTIDE SEQUENCE [LARGE SCALE GENOMIC DNA]</scope>
    <source>
        <strain evidence="6 7">UC8</strain>
    </source>
</reference>
<keyword evidence="2" id="KW-0547">Nucleotide-binding</keyword>
<organism evidence="6 7">
    <name type="scientific">Roseimaritima ulvae</name>
    <dbReference type="NCBI Taxonomy" id="980254"/>
    <lineage>
        <taxon>Bacteria</taxon>
        <taxon>Pseudomonadati</taxon>
        <taxon>Planctomycetota</taxon>
        <taxon>Planctomycetia</taxon>
        <taxon>Pirellulales</taxon>
        <taxon>Pirellulaceae</taxon>
        <taxon>Roseimaritima</taxon>
    </lineage>
</organism>
<dbReference type="GO" id="GO:0016887">
    <property type="term" value="F:ATP hydrolysis activity"/>
    <property type="evidence" value="ECO:0007669"/>
    <property type="project" value="InterPro"/>
</dbReference>
<dbReference type="InterPro" id="IPR015854">
    <property type="entry name" value="ABC_transpr_LolD-like"/>
</dbReference>
<evidence type="ECO:0000256" key="3">
    <source>
        <dbReference type="ARBA" id="ARBA00022840"/>
    </source>
</evidence>
<gene>
    <name evidence="6" type="primary">lolD_4</name>
    <name evidence="6" type="ORF">UC8_32910</name>
</gene>
<keyword evidence="6" id="KW-0378">Hydrolase</keyword>
<keyword evidence="1" id="KW-0813">Transport</keyword>
<evidence type="ECO:0000256" key="4">
    <source>
        <dbReference type="ARBA" id="ARBA00038388"/>
    </source>
</evidence>
<dbReference type="GO" id="GO:0098796">
    <property type="term" value="C:membrane protein complex"/>
    <property type="evidence" value="ECO:0007669"/>
    <property type="project" value="UniProtKB-ARBA"/>
</dbReference>
<proteinExistence type="inferred from homology"/>
<dbReference type="CDD" id="cd03255">
    <property type="entry name" value="ABC_MJ0796_LolCDE_FtsE"/>
    <property type="match status" value="1"/>
</dbReference>
<dbReference type="InterPro" id="IPR017911">
    <property type="entry name" value="MacB-like_ATP-bd"/>
</dbReference>
<dbReference type="RefSeq" id="WP_244952254.1">
    <property type="nucleotide sequence ID" value="NZ_CP042914.1"/>
</dbReference>
<dbReference type="PROSITE" id="PS50893">
    <property type="entry name" value="ABC_TRANSPORTER_2"/>
    <property type="match status" value="1"/>
</dbReference>
<evidence type="ECO:0000259" key="5">
    <source>
        <dbReference type="PROSITE" id="PS50893"/>
    </source>
</evidence>
<dbReference type="PROSITE" id="PS00211">
    <property type="entry name" value="ABC_TRANSPORTER_1"/>
    <property type="match status" value="1"/>
</dbReference>
<dbReference type="SMART" id="SM00382">
    <property type="entry name" value="AAA"/>
    <property type="match status" value="1"/>
</dbReference>
<dbReference type="AlphaFoldDB" id="A0A5B9QTN2"/>
<dbReference type="InterPro" id="IPR003439">
    <property type="entry name" value="ABC_transporter-like_ATP-bd"/>
</dbReference>
<dbReference type="InterPro" id="IPR003593">
    <property type="entry name" value="AAA+_ATPase"/>
</dbReference>
<dbReference type="EC" id="3.6.3.-" evidence="6"/>
<feature type="domain" description="ABC transporter" evidence="5">
    <location>
        <begin position="37"/>
        <end position="261"/>
    </location>
</feature>
<dbReference type="GO" id="GO:0005886">
    <property type="term" value="C:plasma membrane"/>
    <property type="evidence" value="ECO:0007669"/>
    <property type="project" value="TreeGrafter"/>
</dbReference>
<dbReference type="GO" id="GO:0005524">
    <property type="term" value="F:ATP binding"/>
    <property type="evidence" value="ECO:0007669"/>
    <property type="project" value="UniProtKB-KW"/>
</dbReference>
<dbReference type="Gene3D" id="3.40.50.300">
    <property type="entry name" value="P-loop containing nucleotide triphosphate hydrolases"/>
    <property type="match status" value="1"/>
</dbReference>
<dbReference type="GO" id="GO:0022857">
    <property type="term" value="F:transmembrane transporter activity"/>
    <property type="evidence" value="ECO:0007669"/>
    <property type="project" value="TreeGrafter"/>
</dbReference>